<evidence type="ECO:0000256" key="12">
    <source>
        <dbReference type="SAM" id="Coils"/>
    </source>
</evidence>
<keyword evidence="7 10" id="KW-0333">Golgi apparatus</keyword>
<evidence type="ECO:0000256" key="9">
    <source>
        <dbReference type="ARBA" id="ARBA00023329"/>
    </source>
</evidence>
<evidence type="ECO:0000256" key="6">
    <source>
        <dbReference type="ARBA" id="ARBA00022927"/>
    </source>
</evidence>
<dbReference type="AlphaFoldDB" id="A0A0F7SJT5"/>
<evidence type="ECO:0000256" key="11">
    <source>
        <dbReference type="RuleBase" id="RU366052"/>
    </source>
</evidence>
<dbReference type="PANTHER" id="PTHR10121:SF0">
    <property type="entry name" value="COATOMER SUBUNIT DELTA"/>
    <property type="match status" value="1"/>
</dbReference>
<evidence type="ECO:0000256" key="8">
    <source>
        <dbReference type="ARBA" id="ARBA00023136"/>
    </source>
</evidence>
<dbReference type="CDD" id="cd09254">
    <property type="entry name" value="AP_delta-COPI_MHD"/>
    <property type="match status" value="1"/>
</dbReference>
<evidence type="ECO:0000256" key="2">
    <source>
        <dbReference type="ARBA" id="ARBA00011775"/>
    </source>
</evidence>
<keyword evidence="12" id="KW-0175">Coiled coil</keyword>
<dbReference type="GO" id="GO:0006888">
    <property type="term" value="P:endoplasmic reticulum to Golgi vesicle-mediated transport"/>
    <property type="evidence" value="ECO:0007669"/>
    <property type="project" value="TreeGrafter"/>
</dbReference>
<dbReference type="InterPro" id="IPR036168">
    <property type="entry name" value="AP2_Mu_C_sf"/>
</dbReference>
<dbReference type="InterPro" id="IPR022775">
    <property type="entry name" value="AP_mu_sigma_su"/>
</dbReference>
<comment type="subcellular location">
    <subcellularLocation>
        <location evidence="10 11">Cytoplasm</location>
    </subcellularLocation>
    <subcellularLocation>
        <location evidence="10 11">Cytoplasmic vesicle</location>
        <location evidence="10 11">COPI-coated vesicle membrane</location>
        <topology evidence="10 11">Peripheral membrane protein</topology>
        <orientation evidence="10 11">Cytoplasmic side</orientation>
    </subcellularLocation>
    <subcellularLocation>
        <location evidence="10 11">Golgi apparatus membrane</location>
        <topology evidence="10 11">Peripheral membrane protein</topology>
        <orientation evidence="10 11">Cytoplasmic side</orientation>
    </subcellularLocation>
</comment>
<dbReference type="InterPro" id="IPR027059">
    <property type="entry name" value="Coatomer_dsu"/>
</dbReference>
<dbReference type="CDD" id="cd14830">
    <property type="entry name" value="Delta_COP_N"/>
    <property type="match status" value="1"/>
</dbReference>
<keyword evidence="9 10" id="KW-0968">Cytoplasmic vesicle</keyword>
<feature type="coiled-coil region" evidence="12">
    <location>
        <begin position="137"/>
        <end position="177"/>
    </location>
</feature>
<dbReference type="InterPro" id="IPR011012">
    <property type="entry name" value="Longin-like_dom_sf"/>
</dbReference>
<dbReference type="GO" id="GO:0015031">
    <property type="term" value="P:protein transport"/>
    <property type="evidence" value="ECO:0007669"/>
    <property type="project" value="UniProtKB-KW"/>
</dbReference>
<reference evidence="15" key="1">
    <citation type="submission" date="2014-08" db="EMBL/GenBank/DDBJ databases">
        <authorList>
            <person name="Sharma Rahul"/>
            <person name="Thines Marco"/>
        </authorList>
    </citation>
    <scope>NUCLEOTIDE SEQUENCE</scope>
</reference>
<dbReference type="Gene3D" id="2.60.40.1170">
    <property type="entry name" value="Mu homology domain, subdomain B"/>
    <property type="match status" value="2"/>
</dbReference>
<dbReference type="SUPFAM" id="SSF49447">
    <property type="entry name" value="Second domain of Mu2 adaptin subunit (ap50) of ap2 adaptor"/>
    <property type="match status" value="1"/>
</dbReference>
<keyword evidence="4 10" id="KW-0963">Cytoplasm</keyword>
<evidence type="ECO:0000256" key="7">
    <source>
        <dbReference type="ARBA" id="ARBA00023034"/>
    </source>
</evidence>
<dbReference type="Pfam" id="PF01217">
    <property type="entry name" value="Clat_adaptor_s"/>
    <property type="match status" value="1"/>
</dbReference>
<feature type="compositionally biased region" description="Polar residues" evidence="13">
    <location>
        <begin position="216"/>
        <end position="233"/>
    </location>
</feature>
<keyword evidence="3 10" id="KW-0813">Transport</keyword>
<dbReference type="GO" id="GO:0030126">
    <property type="term" value="C:COPI vesicle coat"/>
    <property type="evidence" value="ECO:0007669"/>
    <property type="project" value="UniProtKB-UniRule"/>
</dbReference>
<feature type="domain" description="MHD" evidence="14">
    <location>
        <begin position="287"/>
        <end position="535"/>
    </location>
</feature>
<feature type="region of interest" description="Disordered" evidence="13">
    <location>
        <begin position="252"/>
        <end position="278"/>
    </location>
</feature>
<evidence type="ECO:0000259" key="14">
    <source>
        <dbReference type="PROSITE" id="PS51072"/>
    </source>
</evidence>
<proteinExistence type="inferred from homology"/>
<sequence length="535" mass="57601">MVVLAASVVTKSGKPIISRQFLEMPRSRIEGLLASFPKLIPTGSQHTTIETPEVRYVYQPLEDLYLLIVTTKSSNILQDISTLSLLVRCVSDLLRSSVDEPTIIHHAFDLIAAFDEIVSLGYRENVNVQQVRAVLEAESHEEKVQEIIARNKEAEVKEEMKRRAKQLEMQRRETARMNRATGGVNGGGHSGGFGAGGGSTYSPVPQQSRYEPPAISRTSSPASVSKPAFQNSGMKLGKKPKQADLLSALASEVQEDEPMRGSPSPAEAYQTESPAGPDIGVLDKVDQESVHISISENLSLSLHRDGGISHLDLRGSLNLLVTDPSLAKLELNLASPTSSAAFASEIQFKQHPQVAKFGSGGARRVVAMKDPARDFPVGKALGVVKWKLEGANEAVVPLAINCWPSPSNDGCDINIEFELEAKHLVLRNVVISIPLPEGAEPKVSSHTGSWSYNSRSNALEWFTETVDEDAPSGTLEVFVGGVEDVDEVFPVQVGFVAGGGSLSDVSVESATLVGSGEQIAFSQESVLVTDKYLVI</sequence>
<dbReference type="EMBL" id="LN483249">
    <property type="protein sequence ID" value="CDZ97948.1"/>
    <property type="molecule type" value="Genomic_DNA"/>
</dbReference>
<evidence type="ECO:0000256" key="1">
    <source>
        <dbReference type="ARBA" id="ARBA00010516"/>
    </source>
</evidence>
<evidence type="ECO:0000256" key="5">
    <source>
        <dbReference type="ARBA" id="ARBA00022892"/>
    </source>
</evidence>
<keyword evidence="5 10" id="KW-0931">ER-Golgi transport</keyword>
<keyword evidence="8 10" id="KW-0472">Membrane</keyword>
<comment type="subunit">
    <text evidence="2 10">Oligomeric complex that consists of at least the alpha, beta, beta', gamma, delta, epsilon and zeta subunits.</text>
</comment>
<dbReference type="FunFam" id="3.30.450.60:FF:000003">
    <property type="entry name" value="Coatomer subunit delta"/>
    <property type="match status" value="1"/>
</dbReference>
<accession>A0A0F7SJT5</accession>
<dbReference type="GO" id="GO:0000139">
    <property type="term" value="C:Golgi membrane"/>
    <property type="evidence" value="ECO:0007669"/>
    <property type="project" value="UniProtKB-SubCell"/>
</dbReference>
<evidence type="ECO:0000313" key="15">
    <source>
        <dbReference type="EMBL" id="CDZ97948.1"/>
    </source>
</evidence>
<protein>
    <recommendedName>
        <fullName evidence="10">Coatomer subunit delta</fullName>
    </recommendedName>
</protein>
<name>A0A0F7SJT5_PHARH</name>
<feature type="compositionally biased region" description="Polar residues" evidence="13">
    <location>
        <begin position="200"/>
        <end position="209"/>
    </location>
</feature>
<evidence type="ECO:0000256" key="3">
    <source>
        <dbReference type="ARBA" id="ARBA00022448"/>
    </source>
</evidence>
<feature type="compositionally biased region" description="Gly residues" evidence="13">
    <location>
        <begin position="183"/>
        <end position="199"/>
    </location>
</feature>
<evidence type="ECO:0000256" key="10">
    <source>
        <dbReference type="RuleBase" id="RU364018"/>
    </source>
</evidence>
<feature type="region of interest" description="Disordered" evidence="13">
    <location>
        <begin position="179"/>
        <end position="238"/>
    </location>
</feature>
<evidence type="ECO:0000256" key="4">
    <source>
        <dbReference type="ARBA" id="ARBA00022490"/>
    </source>
</evidence>
<dbReference type="Pfam" id="PF00928">
    <property type="entry name" value="Adap_comp_sub"/>
    <property type="match status" value="1"/>
</dbReference>
<organism evidence="15">
    <name type="scientific">Phaffia rhodozyma</name>
    <name type="common">Yeast</name>
    <name type="synonym">Xanthophyllomyces dendrorhous</name>
    <dbReference type="NCBI Taxonomy" id="264483"/>
    <lineage>
        <taxon>Eukaryota</taxon>
        <taxon>Fungi</taxon>
        <taxon>Dikarya</taxon>
        <taxon>Basidiomycota</taxon>
        <taxon>Agaricomycotina</taxon>
        <taxon>Tremellomycetes</taxon>
        <taxon>Cystofilobasidiales</taxon>
        <taxon>Mrakiaceae</taxon>
        <taxon>Phaffia</taxon>
    </lineage>
</organism>
<comment type="similarity">
    <text evidence="1 10">Belongs to the adaptor complexes medium subunit family. Delta-COP subfamily.</text>
</comment>
<evidence type="ECO:0000256" key="13">
    <source>
        <dbReference type="SAM" id="MobiDB-lite"/>
    </source>
</evidence>
<dbReference type="SUPFAM" id="SSF64356">
    <property type="entry name" value="SNARE-like"/>
    <property type="match status" value="1"/>
</dbReference>
<dbReference type="GO" id="GO:0051645">
    <property type="term" value="P:Golgi localization"/>
    <property type="evidence" value="ECO:0007669"/>
    <property type="project" value="TreeGrafter"/>
</dbReference>
<keyword evidence="6 10" id="KW-0653">Protein transport</keyword>
<dbReference type="PANTHER" id="PTHR10121">
    <property type="entry name" value="COATOMER SUBUNIT DELTA"/>
    <property type="match status" value="1"/>
</dbReference>
<comment type="function">
    <text evidence="10">The coatomer is a cytosolic protein complex that binds to dilysine motifs and reversibly associates with Golgi non-clathrin-coated vesicles, which further mediate biosynthetic protein transport from the ER, via the Golgi up to the trans Golgi network. Coatomer complex is required for budding from Golgi membranes, and is essential for the retrograde Golgi-to-ER transport of dilysine-tagged proteins.</text>
</comment>
<dbReference type="Gene3D" id="3.30.450.60">
    <property type="match status" value="1"/>
</dbReference>
<dbReference type="PROSITE" id="PS51072">
    <property type="entry name" value="MHD"/>
    <property type="match status" value="1"/>
</dbReference>
<dbReference type="InterPro" id="IPR028565">
    <property type="entry name" value="MHD"/>
</dbReference>
<dbReference type="GO" id="GO:0006890">
    <property type="term" value="P:retrograde vesicle-mediated transport, Golgi to endoplasmic reticulum"/>
    <property type="evidence" value="ECO:0007669"/>
    <property type="project" value="UniProtKB-UniRule"/>
</dbReference>